<keyword evidence="6 11" id="KW-0808">Transferase</keyword>
<dbReference type="RefSeq" id="WP_092374572.1">
    <property type="nucleotide sequence ID" value="NZ_LT629797.1"/>
</dbReference>
<dbReference type="GO" id="GO:0046872">
    <property type="term" value="F:metal ion binding"/>
    <property type="evidence" value="ECO:0007669"/>
    <property type="project" value="UniProtKB-UniRule"/>
</dbReference>
<comment type="pathway">
    <text evidence="3 11">Cofactor biosynthesis; molybdopterin biosynthesis.</text>
</comment>
<dbReference type="EMBL" id="LT629797">
    <property type="protein sequence ID" value="SDU77194.1"/>
    <property type="molecule type" value="Genomic_DNA"/>
</dbReference>
<dbReference type="InterPro" id="IPR036135">
    <property type="entry name" value="MoeA_linker/N_sf"/>
</dbReference>
<accession>A0A1H2L8N8</accession>
<dbReference type="PANTHER" id="PTHR10192">
    <property type="entry name" value="MOLYBDOPTERIN BIOSYNTHESIS PROTEIN"/>
    <property type="match status" value="1"/>
</dbReference>
<dbReference type="NCBIfam" id="NF045515">
    <property type="entry name" value="Glp_gephyrin"/>
    <property type="match status" value="1"/>
</dbReference>
<dbReference type="GO" id="GO:0061599">
    <property type="term" value="F:molybdopterin molybdotransferase activity"/>
    <property type="evidence" value="ECO:0007669"/>
    <property type="project" value="UniProtKB-UniRule"/>
</dbReference>
<keyword evidence="7 11" id="KW-0479">Metal-binding</keyword>
<dbReference type="Proteomes" id="UP000198675">
    <property type="component" value="Chromosome I"/>
</dbReference>
<evidence type="ECO:0000256" key="2">
    <source>
        <dbReference type="ARBA" id="ARBA00002901"/>
    </source>
</evidence>
<dbReference type="CDD" id="cd00887">
    <property type="entry name" value="MoeA"/>
    <property type="match status" value="1"/>
</dbReference>
<evidence type="ECO:0000259" key="12">
    <source>
        <dbReference type="SMART" id="SM00852"/>
    </source>
</evidence>
<keyword evidence="5 11" id="KW-0500">Molybdenum</keyword>
<dbReference type="InterPro" id="IPR008284">
    <property type="entry name" value="MoCF_biosynth_CS"/>
</dbReference>
<evidence type="ECO:0000256" key="1">
    <source>
        <dbReference type="ARBA" id="ARBA00001946"/>
    </source>
</evidence>
<dbReference type="AlphaFoldDB" id="A0A1H2L8N8"/>
<name>A0A1H2L8N8_9PSED</name>
<dbReference type="InterPro" id="IPR038987">
    <property type="entry name" value="MoeA-like"/>
</dbReference>
<evidence type="ECO:0000256" key="5">
    <source>
        <dbReference type="ARBA" id="ARBA00022505"/>
    </source>
</evidence>
<evidence type="ECO:0000256" key="6">
    <source>
        <dbReference type="ARBA" id="ARBA00022679"/>
    </source>
</evidence>
<evidence type="ECO:0000256" key="3">
    <source>
        <dbReference type="ARBA" id="ARBA00005046"/>
    </source>
</evidence>
<evidence type="ECO:0000256" key="7">
    <source>
        <dbReference type="ARBA" id="ARBA00022723"/>
    </source>
</evidence>
<dbReference type="SUPFAM" id="SSF53218">
    <property type="entry name" value="Molybdenum cofactor biosynthesis proteins"/>
    <property type="match status" value="1"/>
</dbReference>
<dbReference type="SUPFAM" id="SSF63882">
    <property type="entry name" value="MoeA N-terminal region -like"/>
    <property type="match status" value="1"/>
</dbReference>
<dbReference type="GO" id="GO:0006777">
    <property type="term" value="P:Mo-molybdopterin cofactor biosynthetic process"/>
    <property type="evidence" value="ECO:0007669"/>
    <property type="project" value="UniProtKB-UniRule"/>
</dbReference>
<dbReference type="SUPFAM" id="SSF63867">
    <property type="entry name" value="MoeA C-terminal domain-like"/>
    <property type="match status" value="1"/>
</dbReference>
<reference evidence="14" key="1">
    <citation type="submission" date="2016-10" db="EMBL/GenBank/DDBJ databases">
        <authorList>
            <person name="Varghese N."/>
            <person name="Submissions S."/>
        </authorList>
    </citation>
    <scope>NUCLEOTIDE SEQUENCE [LARGE SCALE GENOMIC DNA]</scope>
    <source>
        <strain evidence="14">KCTC 32246</strain>
    </source>
</reference>
<dbReference type="GO" id="GO:0005829">
    <property type="term" value="C:cytosol"/>
    <property type="evidence" value="ECO:0007669"/>
    <property type="project" value="TreeGrafter"/>
</dbReference>
<gene>
    <name evidence="13" type="ORF">SAMN05216363_0652</name>
</gene>
<evidence type="ECO:0000313" key="14">
    <source>
        <dbReference type="Proteomes" id="UP000198675"/>
    </source>
</evidence>
<dbReference type="InterPro" id="IPR001453">
    <property type="entry name" value="MoaB/Mog_dom"/>
</dbReference>
<evidence type="ECO:0000256" key="4">
    <source>
        <dbReference type="ARBA" id="ARBA00010763"/>
    </source>
</evidence>
<dbReference type="Gene3D" id="3.40.980.10">
    <property type="entry name" value="MoaB/Mog-like domain"/>
    <property type="match status" value="1"/>
</dbReference>
<dbReference type="FunFam" id="3.40.980.10:FF:000004">
    <property type="entry name" value="Molybdopterin molybdenumtransferase"/>
    <property type="match status" value="1"/>
</dbReference>
<proteinExistence type="inferred from homology"/>
<keyword evidence="8 11" id="KW-0460">Magnesium</keyword>
<dbReference type="SMART" id="SM00852">
    <property type="entry name" value="MoCF_biosynth"/>
    <property type="match status" value="1"/>
</dbReference>
<dbReference type="Pfam" id="PF03454">
    <property type="entry name" value="MoeA_C"/>
    <property type="match status" value="1"/>
</dbReference>
<evidence type="ECO:0000256" key="8">
    <source>
        <dbReference type="ARBA" id="ARBA00022842"/>
    </source>
</evidence>
<dbReference type="UniPathway" id="UPA00344"/>
<dbReference type="Pfam" id="PF03453">
    <property type="entry name" value="MoeA_N"/>
    <property type="match status" value="1"/>
</dbReference>
<comment type="similarity">
    <text evidence="4 11">Belongs to the MoeA family.</text>
</comment>
<organism evidence="13 14">
    <name type="scientific">Pseudomonas sihuiensis</name>
    <dbReference type="NCBI Taxonomy" id="1274359"/>
    <lineage>
        <taxon>Bacteria</taxon>
        <taxon>Pseudomonadati</taxon>
        <taxon>Pseudomonadota</taxon>
        <taxon>Gammaproteobacteria</taxon>
        <taxon>Pseudomonadales</taxon>
        <taxon>Pseudomonadaceae</taxon>
        <taxon>Pseudomonas</taxon>
    </lineage>
</organism>
<dbReference type="EC" id="2.10.1.1" evidence="11"/>
<dbReference type="Gene3D" id="2.170.190.11">
    <property type="entry name" value="Molybdopterin biosynthesis moea protein, domain 3"/>
    <property type="match status" value="1"/>
</dbReference>
<dbReference type="PROSITE" id="PS01079">
    <property type="entry name" value="MOCF_BIOSYNTHESIS_2"/>
    <property type="match status" value="1"/>
</dbReference>
<comment type="cofactor">
    <cofactor evidence="1 11">
        <name>Mg(2+)</name>
        <dbReference type="ChEBI" id="CHEBI:18420"/>
    </cofactor>
</comment>
<dbReference type="Gene3D" id="3.90.105.10">
    <property type="entry name" value="Molybdopterin biosynthesis moea protein, domain 2"/>
    <property type="match status" value="1"/>
</dbReference>
<protein>
    <recommendedName>
        <fullName evidence="11">Molybdopterin molybdenumtransferase</fullName>
        <ecNumber evidence="11">2.10.1.1</ecNumber>
    </recommendedName>
</protein>
<evidence type="ECO:0000256" key="10">
    <source>
        <dbReference type="ARBA" id="ARBA00047317"/>
    </source>
</evidence>
<keyword evidence="9 11" id="KW-0501">Molybdenum cofactor biosynthesis</keyword>
<dbReference type="NCBIfam" id="TIGR00177">
    <property type="entry name" value="molyb_syn"/>
    <property type="match status" value="1"/>
</dbReference>
<dbReference type="InterPro" id="IPR005111">
    <property type="entry name" value="MoeA_C_domain_IV"/>
</dbReference>
<dbReference type="InterPro" id="IPR005110">
    <property type="entry name" value="MoeA_linker/N"/>
</dbReference>
<keyword evidence="14" id="KW-1185">Reference proteome</keyword>
<comment type="catalytic activity">
    <reaction evidence="10">
        <text>adenylyl-molybdopterin + molybdate = Mo-molybdopterin + AMP + H(+)</text>
        <dbReference type="Rhea" id="RHEA:35047"/>
        <dbReference type="ChEBI" id="CHEBI:15378"/>
        <dbReference type="ChEBI" id="CHEBI:36264"/>
        <dbReference type="ChEBI" id="CHEBI:62727"/>
        <dbReference type="ChEBI" id="CHEBI:71302"/>
        <dbReference type="ChEBI" id="CHEBI:456215"/>
        <dbReference type="EC" id="2.10.1.1"/>
    </reaction>
</comment>
<comment type="function">
    <text evidence="2 11">Catalyzes the insertion of molybdate into adenylated molybdopterin with the concomitant release of AMP.</text>
</comment>
<dbReference type="PANTHER" id="PTHR10192:SF5">
    <property type="entry name" value="GEPHYRIN"/>
    <property type="match status" value="1"/>
</dbReference>
<dbReference type="Gene3D" id="2.40.340.10">
    <property type="entry name" value="MoeA, C-terminal, domain IV"/>
    <property type="match status" value="1"/>
</dbReference>
<feature type="domain" description="MoaB/Mog" evidence="12">
    <location>
        <begin position="184"/>
        <end position="320"/>
    </location>
</feature>
<evidence type="ECO:0000256" key="11">
    <source>
        <dbReference type="RuleBase" id="RU365090"/>
    </source>
</evidence>
<evidence type="ECO:0000313" key="13">
    <source>
        <dbReference type="EMBL" id="SDU77194.1"/>
    </source>
</evidence>
<dbReference type="InterPro" id="IPR036425">
    <property type="entry name" value="MoaB/Mog-like_dom_sf"/>
</dbReference>
<dbReference type="Pfam" id="PF00994">
    <property type="entry name" value="MoCF_biosynth"/>
    <property type="match status" value="1"/>
</dbReference>
<dbReference type="InterPro" id="IPR036688">
    <property type="entry name" value="MoeA_C_domain_IV_sf"/>
</dbReference>
<sequence>MSGCDHPGLLPMEAALERLLALADAAPIEQVEPVVLAEADGRVLAEPLIAALDLPPWANSAMDGYALRLADCNGQALPISQRIQAGTAPTPLEPGTCARIFTGAPLPEGADTVEMQENVELDEAGRVHFREPLKVGQNVRAQGQETRSGDCVLPAGTRLGPIELGLAASLGAARLSVRRRLRVAVLSTGDELVEPGQALGPGQIYNSNRRLLIAWLQRLGCSVVDAGILPDDLQRTREALGALGEVDLILSTGGVSVGEADFLGIALREAGELALWKLAIKPGKPLTFGHYQGVPVIGLPGNPASTLVTFGLLARPYMLRRLGVQRVEPLGFAVPAGFTWAKPGMRREYLRARLEHGRVVPYANQSSGVLRSAAWAEGLAEVMEGSTLAEGDMLRFIPLSEILG</sequence>
<evidence type="ECO:0000256" key="9">
    <source>
        <dbReference type="ARBA" id="ARBA00023150"/>
    </source>
</evidence>